<comment type="similarity">
    <text evidence="1">Belongs to the phD/YefM antitoxin family.</text>
</comment>
<reference evidence="2 3" key="1">
    <citation type="submission" date="2019-01" db="EMBL/GenBank/DDBJ databases">
        <title>Egibacter rhizosphaerae EGI 80759T.</title>
        <authorList>
            <person name="Chen D.-D."/>
            <person name="Tian Y."/>
            <person name="Jiao J.-Y."/>
            <person name="Zhang X.-T."/>
            <person name="Zhang Y.-G."/>
            <person name="Zhang Y."/>
            <person name="Xiao M."/>
            <person name="Shu W.-S."/>
            <person name="Li W.-J."/>
        </authorList>
    </citation>
    <scope>NUCLEOTIDE SEQUENCE [LARGE SCALE GENOMIC DNA]</scope>
    <source>
        <strain evidence="2 3">EGI 80759</strain>
    </source>
</reference>
<dbReference type="PANTHER" id="PTHR35377:SF5">
    <property type="entry name" value="ANTITOXIN VAPB46"/>
    <property type="match status" value="1"/>
</dbReference>
<evidence type="ECO:0000313" key="3">
    <source>
        <dbReference type="Proteomes" id="UP000291469"/>
    </source>
</evidence>
<dbReference type="NCBIfam" id="TIGR01552">
    <property type="entry name" value="phd_fam"/>
    <property type="match status" value="1"/>
</dbReference>
<dbReference type="KEGG" id="erz:ER308_16710"/>
<evidence type="ECO:0000313" key="2">
    <source>
        <dbReference type="EMBL" id="QBI21052.1"/>
    </source>
</evidence>
<dbReference type="InterPro" id="IPR051416">
    <property type="entry name" value="phD-YefM_TA_antitoxins"/>
</dbReference>
<proteinExistence type="inferred from homology"/>
<accession>A0A411YIZ8</accession>
<sequence length="82" mass="9269">MVDVASRELRNQTRELLARVEAGEEVRITVAGRPVAELRPLGDRPRWVSRSEFVAWLGRQADPALAEDLTDLAPDTTDELEW</sequence>
<protein>
    <submittedName>
        <fullName evidence="2">Type II toxin-antitoxin system prevent-host-death family antitoxin</fullName>
    </submittedName>
</protein>
<dbReference type="Proteomes" id="UP000291469">
    <property type="component" value="Chromosome"/>
</dbReference>
<dbReference type="PANTHER" id="PTHR35377">
    <property type="entry name" value="ANTITOXIN VAPB49-RELATED-RELATED"/>
    <property type="match status" value="1"/>
</dbReference>
<dbReference type="SUPFAM" id="SSF143120">
    <property type="entry name" value="YefM-like"/>
    <property type="match status" value="1"/>
</dbReference>
<dbReference type="Gene3D" id="3.40.1620.10">
    <property type="entry name" value="YefM-like domain"/>
    <property type="match status" value="1"/>
</dbReference>
<dbReference type="EMBL" id="CP036402">
    <property type="protein sequence ID" value="QBI21052.1"/>
    <property type="molecule type" value="Genomic_DNA"/>
</dbReference>
<evidence type="ECO:0000256" key="1">
    <source>
        <dbReference type="ARBA" id="ARBA00009981"/>
    </source>
</evidence>
<dbReference type="RefSeq" id="WP_131156045.1">
    <property type="nucleotide sequence ID" value="NZ_CP036402.1"/>
</dbReference>
<organism evidence="2 3">
    <name type="scientific">Egibacter rhizosphaerae</name>
    <dbReference type="NCBI Taxonomy" id="1670831"/>
    <lineage>
        <taxon>Bacteria</taxon>
        <taxon>Bacillati</taxon>
        <taxon>Actinomycetota</taxon>
        <taxon>Nitriliruptoria</taxon>
        <taxon>Egibacterales</taxon>
        <taxon>Egibacteraceae</taxon>
        <taxon>Egibacter</taxon>
    </lineage>
</organism>
<dbReference type="GO" id="GO:0097351">
    <property type="term" value="F:toxin sequestering activity"/>
    <property type="evidence" value="ECO:0007669"/>
    <property type="project" value="TreeGrafter"/>
</dbReference>
<dbReference type="OrthoDB" id="557859at2"/>
<keyword evidence="3" id="KW-1185">Reference proteome</keyword>
<dbReference type="AlphaFoldDB" id="A0A411YIZ8"/>
<name>A0A411YIZ8_9ACTN</name>
<dbReference type="InterPro" id="IPR036165">
    <property type="entry name" value="YefM-like_sf"/>
</dbReference>
<gene>
    <name evidence="2" type="ORF">ER308_16710</name>
</gene>